<evidence type="ECO:0000256" key="3">
    <source>
        <dbReference type="ARBA" id="ARBA00022630"/>
    </source>
</evidence>
<dbReference type="PROSITE" id="PS00691">
    <property type="entry name" value="DNA_PHOTOLYASES_1_2"/>
    <property type="match status" value="1"/>
</dbReference>
<dbReference type="Gene3D" id="3.40.50.620">
    <property type="entry name" value="HUPs"/>
    <property type="match status" value="1"/>
</dbReference>
<evidence type="ECO:0000256" key="2">
    <source>
        <dbReference type="ARBA" id="ARBA00001974"/>
    </source>
</evidence>
<organism evidence="8 9">
    <name type="scientific">Chromobacterium aquaticum</name>
    <dbReference type="NCBI Taxonomy" id="467180"/>
    <lineage>
        <taxon>Bacteria</taxon>
        <taxon>Pseudomonadati</taxon>
        <taxon>Pseudomonadota</taxon>
        <taxon>Betaproteobacteria</taxon>
        <taxon>Neisseriales</taxon>
        <taxon>Chromobacteriaceae</taxon>
        <taxon>Chromobacterium</taxon>
    </lineage>
</organism>
<comment type="cofactor">
    <cofactor evidence="1">
        <name>(6R)-5,10-methylene-5,6,7,8-tetrahydrofolate</name>
        <dbReference type="ChEBI" id="CHEBI:15636"/>
    </cofactor>
</comment>
<evidence type="ECO:0000256" key="4">
    <source>
        <dbReference type="ARBA" id="ARBA00022827"/>
    </source>
</evidence>
<dbReference type="PANTHER" id="PTHR11455:SF9">
    <property type="entry name" value="CRYPTOCHROME CIRCADIAN CLOCK 5 ISOFORM X1"/>
    <property type="match status" value="1"/>
</dbReference>
<dbReference type="PROSITE" id="PS51645">
    <property type="entry name" value="PHR_CRY_ALPHA_BETA"/>
    <property type="match status" value="1"/>
</dbReference>
<dbReference type="InterPro" id="IPR036134">
    <property type="entry name" value="Crypto/Photolyase_FAD-like_sf"/>
</dbReference>
<comment type="similarity">
    <text evidence="6">Belongs to the DNA photolyase family.</text>
</comment>
<proteinExistence type="inferred from homology"/>
<evidence type="ECO:0000313" key="8">
    <source>
        <dbReference type="EMBL" id="MFC4488300.1"/>
    </source>
</evidence>
<comment type="cofactor">
    <cofactor evidence="2">
        <name>FAD</name>
        <dbReference type="ChEBI" id="CHEBI:57692"/>
    </cofactor>
</comment>
<keyword evidence="3 6" id="KW-0285">Flavoprotein</keyword>
<evidence type="ECO:0000256" key="6">
    <source>
        <dbReference type="RuleBase" id="RU004182"/>
    </source>
</evidence>
<dbReference type="InterPro" id="IPR018394">
    <property type="entry name" value="DNA_photolyase_1_CS_C"/>
</dbReference>
<dbReference type="SUPFAM" id="SSF48173">
    <property type="entry name" value="Cryptochrome/photolyase FAD-binding domain"/>
    <property type="match status" value="1"/>
</dbReference>
<accession>A0ABV8ZNV2</accession>
<dbReference type="Pfam" id="PF00875">
    <property type="entry name" value="DNA_photolyase"/>
    <property type="match status" value="1"/>
</dbReference>
<evidence type="ECO:0000313" key="9">
    <source>
        <dbReference type="Proteomes" id="UP001595999"/>
    </source>
</evidence>
<dbReference type="InterPro" id="IPR036155">
    <property type="entry name" value="Crypto/Photolyase_N_sf"/>
</dbReference>
<dbReference type="InterPro" id="IPR005101">
    <property type="entry name" value="Cryptochr/Photolyase_FAD-bd"/>
</dbReference>
<dbReference type="Gene3D" id="1.25.40.80">
    <property type="match status" value="1"/>
</dbReference>
<dbReference type="PRINTS" id="PR00147">
    <property type="entry name" value="DNAPHOTLYASE"/>
</dbReference>
<feature type="domain" description="Photolyase/cryptochrome alpha/beta" evidence="7">
    <location>
        <begin position="57"/>
        <end position="186"/>
    </location>
</feature>
<keyword evidence="9" id="KW-1185">Reference proteome</keyword>
<gene>
    <name evidence="8" type="ORF">ACFO0R_01580</name>
</gene>
<dbReference type="Pfam" id="PF03441">
    <property type="entry name" value="FAD_binding_7"/>
    <property type="match status" value="1"/>
</dbReference>
<dbReference type="EC" id="4.1.99.3" evidence="8"/>
<keyword evidence="5 6" id="KW-0157">Chromophore</keyword>
<dbReference type="InterPro" id="IPR006050">
    <property type="entry name" value="DNA_photolyase_N"/>
</dbReference>
<evidence type="ECO:0000256" key="5">
    <source>
        <dbReference type="ARBA" id="ARBA00022991"/>
    </source>
</evidence>
<sequence>MANTLFHIAYKAQPDGLQDANTQHKPKFIAKKQQIIANKMDHSLSDNHTAPSTTMSKSSLYWFRRDLRLEDNHALQQALAAGHPVQCVFIFDTNVLVSLPSSDRRLGFIWHSLLEIRDLLRAAGGDLWCETGEPQAIIPRLAIQLDADTVYANEDYEPYARQRDQGIAAILSAQGKELRQCKDQVIFAKDELLTGGGKPFTVFTPYCNAWLKRLTPYHSQSREVPPLAGRLRAPAGVPAMPNLIELGFTQVEPCLLRPGMSGAAELLADFCQQRIQRYHEQRDYPAVKGVSYLSTHLRFGTVSIRQLVQFACFDGSEGAACWLKELIWREFYQQLLWHFPEVAEHSFKPQYRDLAYPNRQDWLESWQKGLSGYPLIDAAMRQLNQTGYMHNRLRMVAASFLVKDLLIDWRLGERYFAEKLLDFDLASNNGGWQWAASTGCDAQPYFRIFNPVAQSQKFDPAGRFIRRYLPELAQLDDQAIHAPWLAKQLPDGFVLGRDYPTPIVDHAVQRQQALALFGRQ</sequence>
<reference evidence="9" key="1">
    <citation type="journal article" date="2019" name="Int. J. Syst. Evol. Microbiol.">
        <title>The Global Catalogue of Microorganisms (GCM) 10K type strain sequencing project: providing services to taxonomists for standard genome sequencing and annotation.</title>
        <authorList>
            <consortium name="The Broad Institute Genomics Platform"/>
            <consortium name="The Broad Institute Genome Sequencing Center for Infectious Disease"/>
            <person name="Wu L."/>
            <person name="Ma J."/>
        </authorList>
    </citation>
    <scope>NUCLEOTIDE SEQUENCE [LARGE SCALE GENOMIC DNA]</scope>
    <source>
        <strain evidence="9">CGMCC 4.7608</strain>
    </source>
</reference>
<protein>
    <submittedName>
        <fullName evidence="8">Cryptochrome/photolyase family protein</fullName>
        <ecNumber evidence="8">4.1.99.3</ecNumber>
    </submittedName>
</protein>
<evidence type="ECO:0000256" key="1">
    <source>
        <dbReference type="ARBA" id="ARBA00001932"/>
    </source>
</evidence>
<dbReference type="RefSeq" id="WP_331282545.1">
    <property type="nucleotide sequence ID" value="NZ_JAJOHW010000072.1"/>
</dbReference>
<dbReference type="Proteomes" id="UP001595999">
    <property type="component" value="Unassembled WGS sequence"/>
</dbReference>
<dbReference type="Gene3D" id="1.10.579.10">
    <property type="entry name" value="DNA Cyclobutane Dipyrimidine Photolyase, subunit A, domain 3"/>
    <property type="match status" value="1"/>
</dbReference>
<dbReference type="SUPFAM" id="SSF52425">
    <property type="entry name" value="Cryptochrome/photolyase, N-terminal domain"/>
    <property type="match status" value="1"/>
</dbReference>
<dbReference type="PANTHER" id="PTHR11455">
    <property type="entry name" value="CRYPTOCHROME"/>
    <property type="match status" value="1"/>
</dbReference>
<comment type="caution">
    <text evidence="8">The sequence shown here is derived from an EMBL/GenBank/DDBJ whole genome shotgun (WGS) entry which is preliminary data.</text>
</comment>
<dbReference type="InterPro" id="IPR002081">
    <property type="entry name" value="Cryptochrome/DNA_photolyase_1"/>
</dbReference>
<keyword evidence="4 6" id="KW-0274">FAD</keyword>
<name>A0ABV8ZNV2_9NEIS</name>
<dbReference type="GO" id="GO:0003904">
    <property type="term" value="F:deoxyribodipyrimidine photo-lyase activity"/>
    <property type="evidence" value="ECO:0007669"/>
    <property type="project" value="UniProtKB-EC"/>
</dbReference>
<evidence type="ECO:0000259" key="7">
    <source>
        <dbReference type="PROSITE" id="PS51645"/>
    </source>
</evidence>
<dbReference type="EMBL" id="JBHSEK010000001">
    <property type="protein sequence ID" value="MFC4488300.1"/>
    <property type="molecule type" value="Genomic_DNA"/>
</dbReference>
<dbReference type="InterPro" id="IPR014729">
    <property type="entry name" value="Rossmann-like_a/b/a_fold"/>
</dbReference>
<keyword evidence="8" id="KW-0456">Lyase</keyword>